<evidence type="ECO:0000259" key="17">
    <source>
        <dbReference type="PROSITE" id="PS51385"/>
    </source>
</evidence>
<dbReference type="PROSITE" id="PS50072">
    <property type="entry name" value="CSA_PPIASE_2"/>
    <property type="match status" value="1"/>
</dbReference>
<comment type="subcellular location">
    <subcellularLocation>
        <location evidence="5">Cytoplasm</location>
        <location evidence="5">P-body</location>
    </subcellularLocation>
    <subcellularLocation>
        <location evidence="14">Cytoplasm</location>
    </subcellularLocation>
    <subcellularLocation>
        <location evidence="14">Mitochondrion</location>
    </subcellularLocation>
    <subcellularLocation>
        <location evidence="4">Nucleus</location>
    </subcellularLocation>
</comment>
<feature type="domain" description="U-box" evidence="19">
    <location>
        <begin position="778"/>
        <end position="851"/>
    </location>
</feature>
<dbReference type="FunFam" id="3.40.50.10260:FF:000007">
    <property type="entry name" value="YjeF N-terminal domain-like protein"/>
    <property type="match status" value="1"/>
</dbReference>
<evidence type="ECO:0000256" key="9">
    <source>
        <dbReference type="ARBA" id="ARBA00022679"/>
    </source>
</evidence>
<dbReference type="InterPro" id="IPR036652">
    <property type="entry name" value="YjeF_N_dom_sf"/>
</dbReference>
<feature type="domain" description="YjeF N-terminal" evidence="17">
    <location>
        <begin position="454"/>
        <end position="679"/>
    </location>
</feature>
<comment type="caution">
    <text evidence="20">The sequence shown here is derived from an EMBL/GenBank/DDBJ whole genome shotgun (WGS) entry which is preliminary data.</text>
</comment>
<dbReference type="InterPro" id="IPR013083">
    <property type="entry name" value="Znf_RING/FYVE/PHD"/>
</dbReference>
<dbReference type="EC" id="5.1.99.6" evidence="14"/>
<dbReference type="PROSITE" id="PS51385">
    <property type="entry name" value="YJEF_N"/>
    <property type="match status" value="1"/>
</dbReference>
<comment type="function">
    <text evidence="3">May catalyze the cis-trans isomerization of proline imidic peptide bonds in oligopeptides thereby assisting the folding of proteins. May also function as a chaperone, playing a role in intracellular transport of proteins. May also have a protein ubiquitin ligase activity acting as an E3 ubiquitin protein ligase or as a ubiquitin-ubiquitin ligase promoting elongation of ubiquitin chains on proteins.</text>
</comment>
<feature type="binding site" evidence="14">
    <location>
        <position position="577"/>
    </location>
    <ligand>
        <name>K(+)</name>
        <dbReference type="ChEBI" id="CHEBI:29103"/>
    </ligand>
</feature>
<proteinExistence type="inferred from homology"/>
<keyword evidence="14" id="KW-0496">Mitochondrion</keyword>
<evidence type="ECO:0000256" key="4">
    <source>
        <dbReference type="ARBA" id="ARBA00004123"/>
    </source>
</evidence>
<evidence type="ECO:0000256" key="8">
    <source>
        <dbReference type="ARBA" id="ARBA00022490"/>
    </source>
</evidence>
<feature type="compositionally biased region" description="Polar residues" evidence="15">
    <location>
        <begin position="338"/>
        <end position="350"/>
    </location>
</feature>
<keyword evidence="9" id="KW-0808">Transferase</keyword>
<name>A0A225AI15_TALAT</name>
<feature type="region of interest" description="Disordered" evidence="15">
    <location>
        <begin position="118"/>
        <end position="140"/>
    </location>
</feature>
<evidence type="ECO:0000313" key="20">
    <source>
        <dbReference type="EMBL" id="OKL57854.1"/>
    </source>
</evidence>
<evidence type="ECO:0000256" key="14">
    <source>
        <dbReference type="HAMAP-Rule" id="MF_03159"/>
    </source>
</evidence>
<evidence type="ECO:0000259" key="16">
    <source>
        <dbReference type="PROSITE" id="PS50072"/>
    </source>
</evidence>
<dbReference type="InterPro" id="IPR004443">
    <property type="entry name" value="YjeF_N_dom"/>
</dbReference>
<feature type="domain" description="PPIase cyclophilin-type" evidence="16">
    <location>
        <begin position="1053"/>
        <end position="1205"/>
    </location>
</feature>
<dbReference type="InterPro" id="IPR025762">
    <property type="entry name" value="DFDF"/>
</dbReference>
<dbReference type="HAMAP" id="MF_01966">
    <property type="entry name" value="NADHX_epimerase"/>
    <property type="match status" value="1"/>
</dbReference>
<comment type="caution">
    <text evidence="14">Lacks conserved residue(s) required for the propagation of feature annotation.</text>
</comment>
<comment type="catalytic activity">
    <reaction evidence="1">
        <text>S-ubiquitinyl-[E2 ubiquitin-conjugating enzyme]-L-cysteine + [acceptor protein]-L-lysine = [E2 ubiquitin-conjugating enzyme]-L-cysteine + N(6)-ubiquitinyl-[acceptor protein]-L-lysine.</text>
        <dbReference type="EC" id="2.3.2.27"/>
    </reaction>
</comment>
<feature type="region of interest" description="Disordered" evidence="15">
    <location>
        <begin position="1296"/>
        <end position="1319"/>
    </location>
</feature>
<dbReference type="GO" id="GO:0033962">
    <property type="term" value="P:P-body assembly"/>
    <property type="evidence" value="ECO:0007669"/>
    <property type="project" value="TreeGrafter"/>
</dbReference>
<evidence type="ECO:0000256" key="2">
    <source>
        <dbReference type="ARBA" id="ARBA00000971"/>
    </source>
</evidence>
<evidence type="ECO:0000256" key="10">
    <source>
        <dbReference type="ARBA" id="ARBA00022786"/>
    </source>
</evidence>
<dbReference type="SUPFAM" id="SSF50891">
    <property type="entry name" value="Cyclophilin-like"/>
    <property type="match status" value="1"/>
</dbReference>
<dbReference type="SUPFAM" id="SSF64153">
    <property type="entry name" value="YjeF N-terminal domain-like"/>
    <property type="match status" value="1"/>
</dbReference>
<comment type="cofactor">
    <cofactor evidence="14">
        <name>K(+)</name>
        <dbReference type="ChEBI" id="CHEBI:29103"/>
    </cofactor>
    <text evidence="14">Binds 1 potassium ion per subunit.</text>
</comment>
<evidence type="ECO:0000313" key="21">
    <source>
        <dbReference type="Proteomes" id="UP000214365"/>
    </source>
</evidence>
<sequence length="1319" mass="144417">MASNFIGYTVLVTLNAPPNAQIRGTVANILGQRLTLQDVTLLWNGQQFPSYTIDASGIADLEVSSSQTQTSSHHQKPTYVDTASVPAVAKVADAQLSHSQPAPQPFFDPAIVSFSATQTKPVTSQTPTTTFPTPSDSLLRSNSSVMSIETVHPPQISERHDSAVTAILTEPFSNITLDKSVETARQVTDEAVKAVPLDLNSKNSVKRSRRGGRNKGREEHTGHGWRQTAFVEPVRPRLHTGYPEDDNAGQTQRKNRRSKNNRSYVENANGWATEDATDIQELGDFDFQGNLSKFDKRRVFDEIRNDDTTADEDRLVSFNKKPRPGTNGGKNLHWSENVLDNTPTQWNSEAGETETETSDDKFSSGNYSGRDRSKSSGRAQATKKSNIVLAQSTMSASLGSVGRTSVSSPRNISPLPNRQSGRASPLNGANAASTGSLRLTTTNRLCPTVSPLQMLEVEQLAVTELGLTEDMITENSGRGIAEAAVGRLGSDAAAPAVLILTGNHRTGGRAIAAARHLKNRGHRVTICLLGLEHESELLENCRKQMEIFKKIGGKVLRWEELSARLLTGDFSIDLVVDALFGMHIAFEDLRSDDQATACEMIAWVNRSNLVVISVDIPSGISAATGDVGIVQGSRLCVSSDFIVCLAVPKTGVMQALQSGEGSTWQISVADIGISQVVWRKYGTRRRHGVDFGNRWVMAVLLMTYLIARYGYNYANHISALLPQLGKKMMPISKFPIMGKGTDKLYITHSEWASEDAYSASAGAGVAGARNSGVHASFKRLPFHFCSLSLQPFKHPVCTANGTIFDLTNILPWLRKHGTNPVDGSPLKSSDLIKLNFAKNEADEYVDPVTFKVFTDNTHIVALRPSGNVFAWDTLERLNVKAKMWRDLVTDEEFGRKDIITLQDPQNVEARNLSSFKYLKDGESALTDEQLRERNDPISNVNLNAMGSSAKILKAKEAVARARAERSGQQSGAKGLVAKNTGALSEKSKSTTVSHQPAKHVPFNAARHTTGLAAASFTSTGMTPHTEAELATLSDEQYMLKRGRVKDKGYARISTTMGNLNLELYTEYAPKAVWNFIHLAKKGYYRDVIFHRNIKGFMIQGGDPTGTGRGGESIWGKNFDDEFEGPLKHDARGTLSMANKGKNTNSSQFFIAYRALPHLNNKHTVFGRIIDDPSPSSPSLNSMELAPVDPSTNRPVTDIRITDVTIFVDPFEEFMSKQETKTGNSAQLQKKKDENSDNVDDDLVTWTGKRVRGLDGSKLSNEKGGGGVGKYLRAALAEQQTRKPGDEDEIIEFVDDTEPDPEHARKKFKSKGGFGNFEGW</sequence>
<feature type="domain" description="DFDF" evidence="18">
    <location>
        <begin position="273"/>
        <end position="309"/>
    </location>
</feature>
<gene>
    <name evidence="20" type="ORF">UA08_06596</name>
</gene>
<dbReference type="PROSITE" id="PS51512">
    <property type="entry name" value="DFDF"/>
    <property type="match status" value="1"/>
</dbReference>
<evidence type="ECO:0000256" key="11">
    <source>
        <dbReference type="ARBA" id="ARBA00023110"/>
    </source>
</evidence>
<keyword evidence="11" id="KW-0697">Rotamase</keyword>
<comment type="similarity">
    <text evidence="7">Belongs to the cyclophilin-type PPIase family. PPIL2 subfamily.</text>
</comment>
<dbReference type="GO" id="GO:0016567">
    <property type="term" value="P:protein ubiquitination"/>
    <property type="evidence" value="ECO:0007669"/>
    <property type="project" value="InterPro"/>
</dbReference>
<comment type="function">
    <text evidence="14">Catalyzes the epimerization of the S- and R-forms of NAD(P)HX, a damaged form of NAD(P)H that is a result of enzymatic or heat-dependent hydration. This is a prerequisite for the S-specific NAD(P)H-hydrate dehydratase to allow the repair of both epimers of NAD(P)HX.</text>
</comment>
<evidence type="ECO:0000256" key="7">
    <source>
        <dbReference type="ARBA" id="ARBA00007930"/>
    </source>
</evidence>
<dbReference type="SMART" id="SM00504">
    <property type="entry name" value="Ubox"/>
    <property type="match status" value="1"/>
</dbReference>
<feature type="binding site" evidence="14">
    <location>
        <position position="615"/>
    </location>
    <ligand>
        <name>(6S)-NADPHX</name>
        <dbReference type="ChEBI" id="CHEBI:64076"/>
    </ligand>
</feature>
<dbReference type="Pfam" id="PF00160">
    <property type="entry name" value="Pro_isomerase"/>
    <property type="match status" value="1"/>
</dbReference>
<evidence type="ECO:0000256" key="12">
    <source>
        <dbReference type="ARBA" id="ARBA00023235"/>
    </source>
</evidence>
<keyword evidence="14" id="KW-0547">Nucleotide-binding</keyword>
<dbReference type="GO" id="GO:0052856">
    <property type="term" value="F:NAD(P)HX epimerase activity"/>
    <property type="evidence" value="ECO:0007669"/>
    <property type="project" value="UniProtKB-UniRule"/>
</dbReference>
<dbReference type="Gene3D" id="2.40.100.10">
    <property type="entry name" value="Cyclophilin-like"/>
    <property type="match status" value="1"/>
</dbReference>
<comment type="catalytic activity">
    <reaction evidence="14">
        <text>(6R)-NADPHX = (6S)-NADPHX</text>
        <dbReference type="Rhea" id="RHEA:32227"/>
        <dbReference type="ChEBI" id="CHEBI:64076"/>
        <dbReference type="ChEBI" id="CHEBI:64077"/>
        <dbReference type="EC" id="5.1.99.6"/>
    </reaction>
</comment>
<evidence type="ECO:0000256" key="3">
    <source>
        <dbReference type="ARBA" id="ARBA00003697"/>
    </source>
</evidence>
<dbReference type="InterPro" id="IPR002130">
    <property type="entry name" value="Cyclophilin-type_PPIase_dom"/>
</dbReference>
<evidence type="ECO:0000259" key="19">
    <source>
        <dbReference type="PROSITE" id="PS51698"/>
    </source>
</evidence>
<dbReference type="SUPFAM" id="SSF57850">
    <property type="entry name" value="RING/U-box"/>
    <property type="match status" value="1"/>
</dbReference>
<comment type="similarity">
    <text evidence="14">Belongs to the NnrE/AIBP family.</text>
</comment>
<dbReference type="FunFam" id="2.40.100.10:FF:000014">
    <property type="entry name" value="Peptidyl-prolyl cis-trans isomerase cyp65"/>
    <property type="match status" value="1"/>
</dbReference>
<dbReference type="GO" id="GO:0005739">
    <property type="term" value="C:mitochondrion"/>
    <property type="evidence" value="ECO:0007669"/>
    <property type="project" value="UniProtKB-SubCell"/>
</dbReference>
<keyword evidence="14" id="KW-0479">Metal-binding</keyword>
<keyword evidence="13" id="KW-0539">Nucleus</keyword>
<evidence type="ECO:0000259" key="18">
    <source>
        <dbReference type="PROSITE" id="PS51512"/>
    </source>
</evidence>
<feature type="region of interest" description="Disordered" evidence="15">
    <location>
        <begin position="963"/>
        <end position="996"/>
    </location>
</feature>
<dbReference type="GO" id="GO:0000166">
    <property type="term" value="F:nucleotide binding"/>
    <property type="evidence" value="ECO:0007669"/>
    <property type="project" value="UniProtKB-KW"/>
</dbReference>
<dbReference type="PROSITE" id="PS00170">
    <property type="entry name" value="CSA_PPIASE_1"/>
    <property type="match status" value="1"/>
</dbReference>
<dbReference type="GO" id="GO:0003755">
    <property type="term" value="F:peptidyl-prolyl cis-trans isomerase activity"/>
    <property type="evidence" value="ECO:0007669"/>
    <property type="project" value="UniProtKB-KW"/>
</dbReference>
<evidence type="ECO:0000256" key="13">
    <source>
        <dbReference type="ARBA" id="ARBA00023242"/>
    </source>
</evidence>
<keyword evidence="12 14" id="KW-0413">Isomerase</keyword>
<protein>
    <recommendedName>
        <fullName evidence="14">NAD(P)H-hydrate epimerase</fullName>
        <ecNumber evidence="14">5.1.99.6</ecNumber>
    </recommendedName>
    <alternativeName>
        <fullName evidence="14">NAD(P)HX epimerase</fullName>
    </alternativeName>
</protein>
<dbReference type="InterPro" id="IPR029000">
    <property type="entry name" value="Cyclophilin-like_dom_sf"/>
</dbReference>
<accession>A0A225AI15</accession>
<feature type="region of interest" description="Disordered" evidence="15">
    <location>
        <begin position="314"/>
        <end position="384"/>
    </location>
</feature>
<dbReference type="EMBL" id="LFMY01000010">
    <property type="protein sequence ID" value="OKL57854.1"/>
    <property type="molecule type" value="Genomic_DNA"/>
</dbReference>
<feature type="region of interest" description="Disordered" evidence="15">
    <location>
        <begin position="198"/>
        <end position="269"/>
    </location>
</feature>
<keyword evidence="14" id="KW-0630">Potassium</keyword>
<dbReference type="CDD" id="cd16663">
    <property type="entry name" value="RING-Ubox_PPIL2"/>
    <property type="match status" value="1"/>
</dbReference>
<dbReference type="GO" id="GO:0046872">
    <property type="term" value="F:metal ion binding"/>
    <property type="evidence" value="ECO:0007669"/>
    <property type="project" value="UniProtKB-KW"/>
</dbReference>
<dbReference type="Gene3D" id="3.30.40.10">
    <property type="entry name" value="Zinc/RING finger domain, C3HC4 (zinc finger)"/>
    <property type="match status" value="1"/>
</dbReference>
<feature type="region of interest" description="Disordered" evidence="15">
    <location>
        <begin position="1217"/>
        <end position="1240"/>
    </location>
</feature>
<comment type="similarity">
    <text evidence="6">Belongs to the EDC3 family.</text>
</comment>
<keyword evidence="14" id="KW-0520">NAD</keyword>
<feature type="region of interest" description="Disordered" evidence="15">
    <location>
        <begin position="398"/>
        <end position="435"/>
    </location>
</feature>
<evidence type="ECO:0000256" key="15">
    <source>
        <dbReference type="SAM" id="MobiDB-lite"/>
    </source>
</evidence>
<dbReference type="InterPro" id="IPR019050">
    <property type="entry name" value="FDF_dom"/>
</dbReference>
<keyword evidence="8 14" id="KW-0963">Cytoplasm</keyword>
<evidence type="ECO:0000256" key="1">
    <source>
        <dbReference type="ARBA" id="ARBA00000900"/>
    </source>
</evidence>
<dbReference type="GO" id="GO:0005634">
    <property type="term" value="C:nucleus"/>
    <property type="evidence" value="ECO:0007669"/>
    <property type="project" value="UniProtKB-SubCell"/>
</dbReference>
<dbReference type="PROSITE" id="PS51698">
    <property type="entry name" value="U_BOX"/>
    <property type="match status" value="1"/>
</dbReference>
<dbReference type="InterPro" id="IPR003613">
    <property type="entry name" value="Ubox_domain"/>
</dbReference>
<feature type="compositionally biased region" description="Low complexity" evidence="15">
    <location>
        <begin position="118"/>
        <end position="135"/>
    </location>
</feature>
<dbReference type="PANTHER" id="PTHR13612">
    <property type="entry name" value="ENHANCER OF MRNA-DECAPPING PROTEIN 3"/>
    <property type="match status" value="1"/>
</dbReference>
<evidence type="ECO:0000256" key="5">
    <source>
        <dbReference type="ARBA" id="ARBA00004201"/>
    </source>
</evidence>
<dbReference type="PRINTS" id="PR00153">
    <property type="entry name" value="CSAPPISMRASE"/>
</dbReference>
<dbReference type="RefSeq" id="XP_020117975.1">
    <property type="nucleotide sequence ID" value="XM_020268891.1"/>
</dbReference>
<dbReference type="GO" id="GO:0031087">
    <property type="term" value="P:deadenylation-independent decapping of nuclear-transcribed mRNA"/>
    <property type="evidence" value="ECO:0007669"/>
    <property type="project" value="TreeGrafter"/>
</dbReference>
<comment type="catalytic activity">
    <reaction evidence="2">
        <text>[protein]-peptidylproline (omega=180) = [protein]-peptidylproline (omega=0)</text>
        <dbReference type="Rhea" id="RHEA:16237"/>
        <dbReference type="Rhea" id="RHEA-COMP:10747"/>
        <dbReference type="Rhea" id="RHEA-COMP:10748"/>
        <dbReference type="ChEBI" id="CHEBI:83833"/>
        <dbReference type="ChEBI" id="CHEBI:83834"/>
        <dbReference type="EC" id="5.2.1.8"/>
    </reaction>
</comment>
<dbReference type="CDD" id="cd01923">
    <property type="entry name" value="cyclophilin_RING"/>
    <property type="match status" value="1"/>
</dbReference>
<keyword evidence="10" id="KW-0833">Ubl conjugation pathway</keyword>
<reference evidence="20 21" key="1">
    <citation type="submission" date="2015-06" db="EMBL/GenBank/DDBJ databases">
        <title>Talaromyces atroroseus IBT 11181 draft genome.</title>
        <authorList>
            <person name="Rasmussen K.B."/>
            <person name="Rasmussen S."/>
            <person name="Petersen B."/>
            <person name="Sicheritz-Ponten T."/>
            <person name="Mortensen U.H."/>
            <person name="Thrane U."/>
        </authorList>
    </citation>
    <scope>NUCLEOTIDE SEQUENCE [LARGE SCALE GENOMIC DNA]</scope>
    <source>
        <strain evidence="20 21">IBT 11181</strain>
    </source>
</reference>
<dbReference type="STRING" id="1441469.A0A225AI15"/>
<dbReference type="GO" id="GO:0003729">
    <property type="term" value="F:mRNA binding"/>
    <property type="evidence" value="ECO:0007669"/>
    <property type="project" value="TreeGrafter"/>
</dbReference>
<dbReference type="InterPro" id="IPR020892">
    <property type="entry name" value="Cyclophilin-type_PPIase_CS"/>
</dbReference>
<dbReference type="InterPro" id="IPR026951">
    <property type="entry name" value="PPIL2_U-box_dom"/>
</dbReference>
<dbReference type="FunFam" id="3.30.40.10:FF:000079">
    <property type="entry name" value="Peptidyl-prolyl cis-trans isomerase 2"/>
    <property type="match status" value="1"/>
</dbReference>
<dbReference type="GO" id="GO:0061630">
    <property type="term" value="F:ubiquitin protein ligase activity"/>
    <property type="evidence" value="ECO:0007669"/>
    <property type="project" value="UniProtKB-EC"/>
</dbReference>
<dbReference type="Pfam" id="PF09532">
    <property type="entry name" value="FDF"/>
    <property type="match status" value="1"/>
</dbReference>
<feature type="compositionally biased region" description="Basic residues" evidence="15">
    <location>
        <begin position="204"/>
        <end position="214"/>
    </location>
</feature>
<dbReference type="GeneID" id="31006351"/>
<dbReference type="SMART" id="SM01199">
    <property type="entry name" value="FDF"/>
    <property type="match status" value="1"/>
</dbReference>
<comment type="catalytic activity">
    <reaction evidence="14">
        <text>(6R)-NADHX = (6S)-NADHX</text>
        <dbReference type="Rhea" id="RHEA:32215"/>
        <dbReference type="ChEBI" id="CHEBI:64074"/>
        <dbReference type="ChEBI" id="CHEBI:64075"/>
        <dbReference type="EC" id="5.1.99.6"/>
    </reaction>
</comment>
<evidence type="ECO:0000256" key="6">
    <source>
        <dbReference type="ARBA" id="ARBA00006610"/>
    </source>
</evidence>
<keyword evidence="21" id="KW-1185">Reference proteome</keyword>
<dbReference type="OrthoDB" id="407558at2759"/>
<dbReference type="Proteomes" id="UP000214365">
    <property type="component" value="Unassembled WGS sequence"/>
</dbReference>
<dbReference type="GO" id="GO:0000932">
    <property type="term" value="C:P-body"/>
    <property type="evidence" value="ECO:0007669"/>
    <property type="project" value="UniProtKB-SubCell"/>
</dbReference>
<dbReference type="PANTHER" id="PTHR13612:SF0">
    <property type="entry name" value="ENHANCER OF MRNA-DECAPPING PROTEIN 3"/>
    <property type="match status" value="1"/>
</dbReference>
<feature type="binding site" evidence="14">
    <location>
        <position position="618"/>
    </location>
    <ligand>
        <name>K(+)</name>
        <dbReference type="ChEBI" id="CHEBI:29103"/>
    </ligand>
</feature>
<feature type="compositionally biased region" description="Polar residues" evidence="15">
    <location>
        <begin position="398"/>
        <end position="422"/>
    </location>
</feature>
<dbReference type="GO" id="GO:0006457">
    <property type="term" value="P:protein folding"/>
    <property type="evidence" value="ECO:0007669"/>
    <property type="project" value="InterPro"/>
</dbReference>
<dbReference type="Pfam" id="PF03853">
    <property type="entry name" value="YjeF_N"/>
    <property type="match status" value="1"/>
</dbReference>
<organism evidence="20 21">
    <name type="scientific">Talaromyces atroroseus</name>
    <dbReference type="NCBI Taxonomy" id="1441469"/>
    <lineage>
        <taxon>Eukaryota</taxon>
        <taxon>Fungi</taxon>
        <taxon>Dikarya</taxon>
        <taxon>Ascomycota</taxon>
        <taxon>Pezizomycotina</taxon>
        <taxon>Eurotiomycetes</taxon>
        <taxon>Eurotiomycetidae</taxon>
        <taxon>Eurotiales</taxon>
        <taxon>Trichocomaceae</taxon>
        <taxon>Talaromyces</taxon>
        <taxon>Talaromyces sect. Trachyspermi</taxon>
    </lineage>
</organism>
<dbReference type="Gene3D" id="3.40.50.10260">
    <property type="entry name" value="YjeF N-terminal domain"/>
    <property type="match status" value="1"/>
</dbReference>